<evidence type="ECO:0000256" key="12">
    <source>
        <dbReference type="ARBA" id="ARBA00023002"/>
    </source>
</evidence>
<evidence type="ECO:0000313" key="22">
    <source>
        <dbReference type="Proteomes" id="UP001459277"/>
    </source>
</evidence>
<dbReference type="GO" id="GO:0006730">
    <property type="term" value="P:one-carbon metabolic process"/>
    <property type="evidence" value="ECO:0007669"/>
    <property type="project" value="UniProtKB-KW"/>
</dbReference>
<evidence type="ECO:0000256" key="1">
    <source>
        <dbReference type="ARBA" id="ARBA00004777"/>
    </source>
</evidence>
<dbReference type="EC" id="3.5.4.9" evidence="3"/>
<dbReference type="InterPro" id="IPR020630">
    <property type="entry name" value="THF_DH/CycHdrlase_cat_dom"/>
</dbReference>
<dbReference type="GO" id="GO:0004828">
    <property type="term" value="F:serine-tRNA ligase activity"/>
    <property type="evidence" value="ECO:0007669"/>
    <property type="project" value="UniProtKB-EC"/>
</dbReference>
<dbReference type="Pfam" id="PF00763">
    <property type="entry name" value="THF_DHG_CYH"/>
    <property type="match status" value="1"/>
</dbReference>
<keyword evidence="6" id="KW-0554">One-carbon metabolism</keyword>
<evidence type="ECO:0000256" key="8">
    <source>
        <dbReference type="ARBA" id="ARBA00022741"/>
    </source>
</evidence>
<evidence type="ECO:0000256" key="2">
    <source>
        <dbReference type="ARBA" id="ARBA00011738"/>
    </source>
</evidence>
<keyword evidence="9" id="KW-0378">Hydrolase</keyword>
<dbReference type="InterPro" id="IPR002314">
    <property type="entry name" value="aa-tRNA-synt_IIb"/>
</dbReference>
<dbReference type="InterPro" id="IPR042103">
    <property type="entry name" value="SerRS_1_N_sf"/>
</dbReference>
<dbReference type="GO" id="GO:0005524">
    <property type="term" value="F:ATP binding"/>
    <property type="evidence" value="ECO:0007669"/>
    <property type="project" value="UniProtKB-KW"/>
</dbReference>
<dbReference type="EC" id="6.1.1.11" evidence="4"/>
<evidence type="ECO:0000256" key="5">
    <source>
        <dbReference type="ARBA" id="ARBA00012859"/>
    </source>
</evidence>
<evidence type="ECO:0000256" key="10">
    <source>
        <dbReference type="ARBA" id="ARBA00022840"/>
    </source>
</evidence>
<dbReference type="AlphaFoldDB" id="A0AAW2C648"/>
<dbReference type="InterPro" id="IPR036291">
    <property type="entry name" value="NAD(P)-bd_dom_sf"/>
</dbReference>
<dbReference type="InterPro" id="IPR000672">
    <property type="entry name" value="THF_DH/CycHdrlase"/>
</dbReference>
<dbReference type="CDD" id="cd01080">
    <property type="entry name" value="NAD_bind_m-THF_DH_Cyclohyd"/>
    <property type="match status" value="1"/>
</dbReference>
<dbReference type="PRINTS" id="PR00085">
    <property type="entry name" value="THFDHDRGNASE"/>
</dbReference>
<accession>A0AAW2C648</accession>
<dbReference type="Pfam" id="PF00587">
    <property type="entry name" value="tRNA-synt_2b"/>
    <property type="match status" value="1"/>
</dbReference>
<sequence length="615" mass="68444">MSCKAANGNSARIIDGKPIAKDIKFRIAGEIQRMKAAIGKSPGLAVVLVGQRRDSKTYINIKLRACDEVGIATMVEELPESCTESELLDVVSRFNEDPSVHGIIVQLPLPQHLDEEKIMTVVSPEKDVDGFHPLNMGNLALRGRQPFFIPCAPKGCIELLLRFGVQISGKRSVVIGRSKIVGLPTALLLQRHHATVSTVHSFTKNPEQITSQADIVVSDVGIPNLVRGNWLKPGSVVIDMGTNLVKDTSSRHGFRVTGDVCYGEAMKVVSAITPVPGGVGPVTISMLLSNTLDSAKREDATETIKNTTENKKLIAKKEAQFQEIKDELYRKLGTVGNLVHASVPISNDEANNAVIRCWGEKRMEPNLRNHVELMELTGIADTRKGRTYDPPPPSRLRNHWFLSGKVTGEGDEKYLIATSEQPLCSYHQGEWINPKQLPLRYAGYSSCFRKEAGSHGKDTLGIFRVHQFEKVEQFCITSPNGNESWEMHEEMITNSEDFYQELKIPYQTVAVVSGALNNAAAKKYDLEGWFPASKRYRELVSCSNCTDYQSRRLKIRYGLNKNDEQAKQYVHMLNSTLVATERTICCILENYQKENGVEIPEALLPYMDGVTFLPF</sequence>
<dbReference type="NCBIfam" id="TIGR00414">
    <property type="entry name" value="serS"/>
    <property type="match status" value="1"/>
</dbReference>
<gene>
    <name evidence="21" type="ORF">SO802_027530</name>
</gene>
<evidence type="ECO:0000256" key="7">
    <source>
        <dbReference type="ARBA" id="ARBA00022598"/>
    </source>
</evidence>
<keyword evidence="7" id="KW-0436">Ligase</keyword>
<keyword evidence="10" id="KW-0067">ATP-binding</keyword>
<name>A0AAW2C648_9ROSI</name>
<evidence type="ECO:0000256" key="16">
    <source>
        <dbReference type="ARBA" id="ARBA00031113"/>
    </source>
</evidence>
<dbReference type="Gene3D" id="3.40.50.720">
    <property type="entry name" value="NAD(P)-binding Rossmann-like Domain"/>
    <property type="match status" value="1"/>
</dbReference>
<evidence type="ECO:0000256" key="4">
    <source>
        <dbReference type="ARBA" id="ARBA00012840"/>
    </source>
</evidence>
<dbReference type="Proteomes" id="UP001459277">
    <property type="component" value="Unassembled WGS sequence"/>
</dbReference>
<comment type="similarity">
    <text evidence="19">Belongs to the tetrahydrofolate dehydrogenase/cyclohydrolase family.</text>
</comment>
<dbReference type="FunFam" id="3.40.50.10860:FF:000005">
    <property type="entry name" value="C-1-tetrahydrofolate synthase, cytoplasmic, putative"/>
    <property type="match status" value="1"/>
</dbReference>
<comment type="caution">
    <text evidence="21">The sequence shown here is derived from an EMBL/GenBank/DDBJ whole genome shotgun (WGS) entry which is preliminary data.</text>
</comment>
<comment type="pathway">
    <text evidence="1">One-carbon metabolism; tetrahydrofolate interconversion.</text>
</comment>
<keyword evidence="12" id="KW-0560">Oxidoreductase</keyword>
<dbReference type="Gene3D" id="3.40.50.10860">
    <property type="entry name" value="Leucine Dehydrogenase, chain A, domain 1"/>
    <property type="match status" value="1"/>
</dbReference>
<keyword evidence="13" id="KW-0030">Aminoacyl-tRNA synthetase</keyword>
<evidence type="ECO:0000256" key="18">
    <source>
        <dbReference type="ARBA" id="ARBA00058319"/>
    </source>
</evidence>
<evidence type="ECO:0000256" key="19">
    <source>
        <dbReference type="ARBA" id="ARBA00061364"/>
    </source>
</evidence>
<evidence type="ECO:0000256" key="17">
    <source>
        <dbReference type="ARBA" id="ARBA00052194"/>
    </source>
</evidence>
<evidence type="ECO:0000256" key="3">
    <source>
        <dbReference type="ARBA" id="ARBA00012776"/>
    </source>
</evidence>
<feature type="domain" description="Aminoacyl-transfer RNA synthetases class-II family profile" evidence="20">
    <location>
        <begin position="322"/>
        <end position="614"/>
    </location>
</feature>
<comment type="subunit">
    <text evidence="2">Homodimer.</text>
</comment>
<dbReference type="Gene3D" id="1.10.287.40">
    <property type="entry name" value="Serine-tRNA synthetase, tRNA binding domain"/>
    <property type="match status" value="1"/>
</dbReference>
<keyword evidence="8" id="KW-0547">Nucleotide-binding</keyword>
<evidence type="ECO:0000256" key="6">
    <source>
        <dbReference type="ARBA" id="ARBA00022563"/>
    </source>
</evidence>
<dbReference type="Gene3D" id="3.30.930.10">
    <property type="entry name" value="Bira Bifunctional Protein, Domain 2"/>
    <property type="match status" value="1"/>
</dbReference>
<evidence type="ECO:0000259" key="20">
    <source>
        <dbReference type="PROSITE" id="PS50862"/>
    </source>
</evidence>
<keyword evidence="14" id="KW-0601">Photorespiration</keyword>
<dbReference type="InterPro" id="IPR006195">
    <property type="entry name" value="aa-tRNA-synth_II"/>
</dbReference>
<proteinExistence type="inferred from homology"/>
<dbReference type="SUPFAM" id="SSF55681">
    <property type="entry name" value="Class II aaRS and biotin synthetases"/>
    <property type="match status" value="1"/>
</dbReference>
<dbReference type="GO" id="GO:0006434">
    <property type="term" value="P:seryl-tRNA aminoacylation"/>
    <property type="evidence" value="ECO:0007669"/>
    <property type="project" value="InterPro"/>
</dbReference>
<evidence type="ECO:0000256" key="13">
    <source>
        <dbReference type="ARBA" id="ARBA00023146"/>
    </source>
</evidence>
<keyword evidence="22" id="KW-1185">Reference proteome</keyword>
<keyword evidence="15" id="KW-0511">Multifunctional enzyme</keyword>
<dbReference type="HAMAP" id="MF_01576">
    <property type="entry name" value="THF_DHG_CYH"/>
    <property type="match status" value="1"/>
</dbReference>
<dbReference type="FunFam" id="3.40.50.720:FF:000006">
    <property type="entry name" value="Bifunctional protein FolD"/>
    <property type="match status" value="1"/>
</dbReference>
<dbReference type="InterPro" id="IPR020631">
    <property type="entry name" value="THF_DH/CycHdrlase_NAD-bd_dom"/>
</dbReference>
<dbReference type="PANTHER" id="PTHR11778">
    <property type="entry name" value="SERYL-TRNA SYNTHETASE"/>
    <property type="match status" value="1"/>
</dbReference>
<dbReference type="InterPro" id="IPR046346">
    <property type="entry name" value="Aminoacid_DH-like_N_sf"/>
</dbReference>
<dbReference type="Pfam" id="PF02882">
    <property type="entry name" value="THF_DHG_CYH_C"/>
    <property type="match status" value="1"/>
</dbReference>
<dbReference type="InterPro" id="IPR045864">
    <property type="entry name" value="aa-tRNA-synth_II/BPL/LPL"/>
</dbReference>
<dbReference type="EMBL" id="JAZDWU010000009">
    <property type="protein sequence ID" value="KAK9992545.1"/>
    <property type="molecule type" value="Genomic_DNA"/>
</dbReference>
<evidence type="ECO:0000256" key="11">
    <source>
        <dbReference type="ARBA" id="ARBA00022857"/>
    </source>
</evidence>
<dbReference type="InterPro" id="IPR002317">
    <property type="entry name" value="Ser-tRNA-ligase_type_1"/>
</dbReference>
<comment type="catalytic activity">
    <reaction evidence="17">
        <text>(6R)-5,10-methylene-5,6,7,8-tetrahydrofolate + NADP(+) = (6R)-5,10-methenyltetrahydrofolate + NADPH</text>
        <dbReference type="Rhea" id="RHEA:22812"/>
        <dbReference type="ChEBI" id="CHEBI:15636"/>
        <dbReference type="ChEBI" id="CHEBI:57455"/>
        <dbReference type="ChEBI" id="CHEBI:57783"/>
        <dbReference type="ChEBI" id="CHEBI:58349"/>
        <dbReference type="EC" id="1.5.1.5"/>
    </reaction>
</comment>
<keyword evidence="11" id="KW-0521">NADP</keyword>
<dbReference type="GO" id="GO:0009853">
    <property type="term" value="P:photorespiration"/>
    <property type="evidence" value="ECO:0007669"/>
    <property type="project" value="UniProtKB-KW"/>
</dbReference>
<dbReference type="SUPFAM" id="SSF51735">
    <property type="entry name" value="NAD(P)-binding Rossmann-fold domains"/>
    <property type="match status" value="1"/>
</dbReference>
<organism evidence="21 22">
    <name type="scientific">Lithocarpus litseifolius</name>
    <dbReference type="NCBI Taxonomy" id="425828"/>
    <lineage>
        <taxon>Eukaryota</taxon>
        <taxon>Viridiplantae</taxon>
        <taxon>Streptophyta</taxon>
        <taxon>Embryophyta</taxon>
        <taxon>Tracheophyta</taxon>
        <taxon>Spermatophyta</taxon>
        <taxon>Magnoliopsida</taxon>
        <taxon>eudicotyledons</taxon>
        <taxon>Gunneridae</taxon>
        <taxon>Pentapetalae</taxon>
        <taxon>rosids</taxon>
        <taxon>fabids</taxon>
        <taxon>Fagales</taxon>
        <taxon>Fagaceae</taxon>
        <taxon>Lithocarpus</taxon>
    </lineage>
</organism>
<dbReference type="PROSITE" id="PS50862">
    <property type="entry name" value="AA_TRNA_LIGASE_II"/>
    <property type="match status" value="1"/>
</dbReference>
<evidence type="ECO:0000256" key="15">
    <source>
        <dbReference type="ARBA" id="ARBA00023268"/>
    </source>
</evidence>
<evidence type="ECO:0000256" key="9">
    <source>
        <dbReference type="ARBA" id="ARBA00022801"/>
    </source>
</evidence>
<comment type="function">
    <text evidence="18">Catalyzes the oxidation of 5,10-methylenetetrahydrofolate to 5,10-methenyltetrahydrofolate and then the hydrolysis of 5,10-methenyltetrahydrofolate to 10-formyltetrahydrofolate.</text>
</comment>
<evidence type="ECO:0000313" key="21">
    <source>
        <dbReference type="EMBL" id="KAK9992545.1"/>
    </source>
</evidence>
<reference evidence="21 22" key="1">
    <citation type="submission" date="2024-01" db="EMBL/GenBank/DDBJ databases">
        <title>A telomere-to-telomere, gap-free genome of sweet tea (Lithocarpus litseifolius).</title>
        <authorList>
            <person name="Zhou J."/>
        </authorList>
    </citation>
    <scope>NUCLEOTIDE SEQUENCE [LARGE SCALE GENOMIC DNA]</scope>
    <source>
        <strain evidence="21">Zhou-2022a</strain>
        <tissue evidence="21">Leaf</tissue>
    </source>
</reference>
<evidence type="ECO:0000256" key="14">
    <source>
        <dbReference type="ARBA" id="ARBA00023238"/>
    </source>
</evidence>
<protein>
    <recommendedName>
        <fullName evidence="16">Seryl-tRNA synthetase</fullName>
        <ecNumber evidence="5">1.5.1.5</ecNumber>
        <ecNumber evidence="3">3.5.4.9</ecNumber>
        <ecNumber evidence="4">6.1.1.11</ecNumber>
    </recommendedName>
</protein>
<dbReference type="GO" id="GO:0004477">
    <property type="term" value="F:methenyltetrahydrofolate cyclohydrolase activity"/>
    <property type="evidence" value="ECO:0007669"/>
    <property type="project" value="UniProtKB-EC"/>
</dbReference>
<dbReference type="EC" id="1.5.1.5" evidence="5"/>
<dbReference type="SUPFAM" id="SSF53223">
    <property type="entry name" value="Aminoacid dehydrogenase-like, N-terminal domain"/>
    <property type="match status" value="1"/>
</dbReference>
<dbReference type="GO" id="GO:0004488">
    <property type="term" value="F:methylenetetrahydrofolate dehydrogenase (NADP+) activity"/>
    <property type="evidence" value="ECO:0007669"/>
    <property type="project" value="UniProtKB-EC"/>
</dbReference>